<dbReference type="Proteomes" id="UP000316921">
    <property type="component" value="Chromosome"/>
</dbReference>
<evidence type="ECO:0000313" key="3">
    <source>
        <dbReference type="Proteomes" id="UP000316921"/>
    </source>
</evidence>
<evidence type="ECO:0000313" key="2">
    <source>
        <dbReference type="EMBL" id="QDU67092.1"/>
    </source>
</evidence>
<proteinExistence type="predicted"/>
<dbReference type="RefSeq" id="WP_145064949.1">
    <property type="nucleotide sequence ID" value="NZ_CP036287.1"/>
</dbReference>
<gene>
    <name evidence="2" type="primary">yycJ</name>
    <name evidence="2" type="ORF">Pla133_21700</name>
</gene>
<dbReference type="InterPro" id="IPR001279">
    <property type="entry name" value="Metallo-B-lactamas"/>
</dbReference>
<evidence type="ECO:0000259" key="1">
    <source>
        <dbReference type="SMART" id="SM00849"/>
    </source>
</evidence>
<dbReference type="GO" id="GO:0016787">
    <property type="term" value="F:hydrolase activity"/>
    <property type="evidence" value="ECO:0007669"/>
    <property type="project" value="UniProtKB-KW"/>
</dbReference>
<dbReference type="SMART" id="SM00849">
    <property type="entry name" value="Lactamase_B"/>
    <property type="match status" value="1"/>
</dbReference>
<dbReference type="PANTHER" id="PTHR47619:SF1">
    <property type="entry name" value="EXODEOXYRIBONUCLEASE WALJ"/>
    <property type="match status" value="1"/>
</dbReference>
<dbReference type="InterPro" id="IPR036866">
    <property type="entry name" value="RibonucZ/Hydroxyglut_hydro"/>
</dbReference>
<feature type="domain" description="Metallo-beta-lactamase" evidence="1">
    <location>
        <begin position="11"/>
        <end position="191"/>
    </location>
</feature>
<accession>A0A518BJF6</accession>
<dbReference type="Gene3D" id="3.60.15.10">
    <property type="entry name" value="Ribonuclease Z/Hydroxyacylglutathione hydrolase-like"/>
    <property type="match status" value="1"/>
</dbReference>
<dbReference type="AlphaFoldDB" id="A0A518BJF6"/>
<reference evidence="2 3" key="1">
    <citation type="submission" date="2019-02" db="EMBL/GenBank/DDBJ databases">
        <title>Deep-cultivation of Planctomycetes and their phenomic and genomic characterization uncovers novel biology.</title>
        <authorList>
            <person name="Wiegand S."/>
            <person name="Jogler M."/>
            <person name="Boedeker C."/>
            <person name="Pinto D."/>
            <person name="Vollmers J."/>
            <person name="Rivas-Marin E."/>
            <person name="Kohn T."/>
            <person name="Peeters S.H."/>
            <person name="Heuer A."/>
            <person name="Rast P."/>
            <person name="Oberbeckmann S."/>
            <person name="Bunk B."/>
            <person name="Jeske O."/>
            <person name="Meyerdierks A."/>
            <person name="Storesund J.E."/>
            <person name="Kallscheuer N."/>
            <person name="Luecker S."/>
            <person name="Lage O.M."/>
            <person name="Pohl T."/>
            <person name="Merkel B.J."/>
            <person name="Hornburger P."/>
            <person name="Mueller R.-W."/>
            <person name="Bruemmer F."/>
            <person name="Labrenz M."/>
            <person name="Spormann A.M."/>
            <person name="Op den Camp H."/>
            <person name="Overmann J."/>
            <person name="Amann R."/>
            <person name="Jetten M.S.M."/>
            <person name="Mascher T."/>
            <person name="Medema M.H."/>
            <person name="Devos D.P."/>
            <person name="Kaster A.-K."/>
            <person name="Ovreas L."/>
            <person name="Rohde M."/>
            <person name="Galperin M.Y."/>
            <person name="Jogler C."/>
        </authorList>
    </citation>
    <scope>NUCLEOTIDE SEQUENCE [LARGE SCALE GENOMIC DNA]</scope>
    <source>
        <strain evidence="2 3">Pla133</strain>
    </source>
</reference>
<dbReference type="Pfam" id="PF00753">
    <property type="entry name" value="Lactamase_B"/>
    <property type="match status" value="1"/>
</dbReference>
<organism evidence="2 3">
    <name type="scientific">Engelhardtia mirabilis</name>
    <dbReference type="NCBI Taxonomy" id="2528011"/>
    <lineage>
        <taxon>Bacteria</taxon>
        <taxon>Pseudomonadati</taxon>
        <taxon>Planctomycetota</taxon>
        <taxon>Planctomycetia</taxon>
        <taxon>Planctomycetia incertae sedis</taxon>
        <taxon>Engelhardtia</taxon>
    </lineage>
</organism>
<sequence length="261" mass="28298">MRLRVLSSGSKGNSTLIRADELRMLVDAGLTGTEMERRLATAGVPARGLDHIAVTHGHLDHARSAGLLSKRYHAFLHCSEAIQHNSSIRRAKLVRTLGGGVPVKLGEDDGRGRMELTAQILPHDAHPTFAMRIRADGRQAVILTDMGRPEKRVAETLLGSHVLVLEFNHDDEMLAQGPYPPPLKRRVAGDHGHLSNAQGAQMLEWMAGPELHTLVLAHLSETNNTPELALAAAHACLARIGRADVEVLVAPQHEVGPELEV</sequence>
<keyword evidence="2" id="KW-0378">Hydrolase</keyword>
<dbReference type="EC" id="3.-.-.-" evidence="2"/>
<name>A0A518BJF6_9BACT</name>
<dbReference type="PANTHER" id="PTHR47619">
    <property type="entry name" value="METALLO-HYDROLASE YYCJ-RELATED"/>
    <property type="match status" value="1"/>
</dbReference>
<dbReference type="InterPro" id="IPR052533">
    <property type="entry name" value="WalJ/YycJ-like"/>
</dbReference>
<dbReference type="SUPFAM" id="SSF56281">
    <property type="entry name" value="Metallo-hydrolase/oxidoreductase"/>
    <property type="match status" value="1"/>
</dbReference>
<dbReference type="EMBL" id="CP036287">
    <property type="protein sequence ID" value="QDU67092.1"/>
    <property type="molecule type" value="Genomic_DNA"/>
</dbReference>
<keyword evidence="3" id="KW-1185">Reference proteome</keyword>
<protein>
    <submittedName>
        <fullName evidence="2">Metallo-hydrolase YycJ</fullName>
        <ecNumber evidence="2">3.-.-.-</ecNumber>
    </submittedName>
</protein>
<dbReference type="KEGG" id="pbap:Pla133_21700"/>